<dbReference type="eggNOG" id="ENOG502SVMU">
    <property type="taxonomic scope" value="Eukaryota"/>
</dbReference>
<feature type="compositionally biased region" description="Basic and acidic residues" evidence="1">
    <location>
        <begin position="32"/>
        <end position="45"/>
    </location>
</feature>
<name>K0SGM9_THAOC</name>
<dbReference type="Proteomes" id="UP000266841">
    <property type="component" value="Unassembled WGS sequence"/>
</dbReference>
<evidence type="ECO:0000313" key="2">
    <source>
        <dbReference type="EMBL" id="EJK64134.1"/>
    </source>
</evidence>
<feature type="compositionally biased region" description="Low complexity" evidence="1">
    <location>
        <begin position="185"/>
        <end position="203"/>
    </location>
</feature>
<dbReference type="EMBL" id="AGNL01017600">
    <property type="protein sequence ID" value="EJK64134.1"/>
    <property type="molecule type" value="Genomic_DNA"/>
</dbReference>
<dbReference type="OrthoDB" id="46052at2759"/>
<feature type="region of interest" description="Disordered" evidence="1">
    <location>
        <begin position="178"/>
        <end position="209"/>
    </location>
</feature>
<evidence type="ECO:0000256" key="1">
    <source>
        <dbReference type="SAM" id="MobiDB-lite"/>
    </source>
</evidence>
<keyword evidence="3" id="KW-1185">Reference proteome</keyword>
<evidence type="ECO:0000313" key="3">
    <source>
        <dbReference type="Proteomes" id="UP000266841"/>
    </source>
</evidence>
<dbReference type="InterPro" id="IPR014560">
    <property type="entry name" value="UCP030333_Alba"/>
</dbReference>
<feature type="region of interest" description="Disordered" evidence="1">
    <location>
        <begin position="1"/>
        <end position="87"/>
    </location>
</feature>
<dbReference type="GO" id="GO:0003723">
    <property type="term" value="F:RNA binding"/>
    <property type="evidence" value="ECO:0007669"/>
    <property type="project" value="TreeGrafter"/>
</dbReference>
<proteinExistence type="predicted"/>
<dbReference type="PANTHER" id="PTHR31947">
    <property type="entry name" value="DNA/RNA-BINDING PROTEIN ALBA 3"/>
    <property type="match status" value="1"/>
</dbReference>
<dbReference type="AlphaFoldDB" id="K0SGM9"/>
<dbReference type="PANTHER" id="PTHR31947:SF36">
    <property type="entry name" value="DNA_RNA-BINDING PROTEIN ALBA-LIKE DOMAIN-CONTAINING PROTEIN"/>
    <property type="match status" value="1"/>
</dbReference>
<reference evidence="2 3" key="1">
    <citation type="journal article" date="2012" name="Genome Biol.">
        <title>Genome and low-iron response of an oceanic diatom adapted to chronic iron limitation.</title>
        <authorList>
            <person name="Lommer M."/>
            <person name="Specht M."/>
            <person name="Roy A.S."/>
            <person name="Kraemer L."/>
            <person name="Andreson R."/>
            <person name="Gutowska M.A."/>
            <person name="Wolf J."/>
            <person name="Bergner S.V."/>
            <person name="Schilhabel M.B."/>
            <person name="Klostermeier U.C."/>
            <person name="Beiko R.G."/>
            <person name="Rosenstiel P."/>
            <person name="Hippler M."/>
            <person name="Laroche J."/>
        </authorList>
    </citation>
    <scope>NUCLEOTIDE SEQUENCE [LARGE SCALE GENOMIC DNA]</scope>
    <source>
        <strain evidence="2 3">CCMP1005</strain>
    </source>
</reference>
<dbReference type="GO" id="GO:0005634">
    <property type="term" value="C:nucleus"/>
    <property type="evidence" value="ECO:0007669"/>
    <property type="project" value="TreeGrafter"/>
</dbReference>
<gene>
    <name evidence="2" type="ORF">THAOC_15157</name>
</gene>
<accession>K0SGM9</accession>
<feature type="compositionally biased region" description="Low complexity" evidence="1">
    <location>
        <begin position="50"/>
        <end position="65"/>
    </location>
</feature>
<sequence>MSENEEKRSAQKTPASSGTKKPLPMSDEATEAELKLSRLSLEVKSKGPLTPETPTTVDIATTATENESDHSENDRAESGAASPQEHSRQTIAVGVAKGPAAFFNLARKFLVTDEEVDLSALEGAIVSAVDAAHLLERSQIATITRSVFTFSPRFYPEACWRLIFSRAGEPLTATARSLQQRHSARQIPAPGRAPAAAAQSKAKQPMRRARISVTVRRTEAYKKWLLDNPIEDNFSRDGDVH</sequence>
<comment type="caution">
    <text evidence="2">The sequence shown here is derived from an EMBL/GenBank/DDBJ whole genome shotgun (WGS) entry which is preliminary data.</text>
</comment>
<dbReference type="Gene3D" id="3.30.110.20">
    <property type="entry name" value="Alba-like domain"/>
    <property type="match status" value="1"/>
</dbReference>
<organism evidence="2 3">
    <name type="scientific">Thalassiosira oceanica</name>
    <name type="common">Marine diatom</name>
    <dbReference type="NCBI Taxonomy" id="159749"/>
    <lineage>
        <taxon>Eukaryota</taxon>
        <taxon>Sar</taxon>
        <taxon>Stramenopiles</taxon>
        <taxon>Ochrophyta</taxon>
        <taxon>Bacillariophyta</taxon>
        <taxon>Coscinodiscophyceae</taxon>
        <taxon>Thalassiosirophycidae</taxon>
        <taxon>Thalassiosirales</taxon>
        <taxon>Thalassiosiraceae</taxon>
        <taxon>Thalassiosira</taxon>
    </lineage>
</organism>
<protein>
    <submittedName>
        <fullName evidence="2">Uncharacterized protein</fullName>
    </submittedName>
</protein>
<dbReference type="InterPro" id="IPR036882">
    <property type="entry name" value="Alba-like_dom_sf"/>
</dbReference>
<feature type="compositionally biased region" description="Basic and acidic residues" evidence="1">
    <location>
        <begin position="67"/>
        <end position="77"/>
    </location>
</feature>